<dbReference type="Pfam" id="PF00676">
    <property type="entry name" value="E1_dh"/>
    <property type="match status" value="1"/>
</dbReference>
<keyword evidence="7" id="KW-0670">Pyruvate</keyword>
<feature type="compositionally biased region" description="Polar residues" evidence="5">
    <location>
        <begin position="1"/>
        <end position="11"/>
    </location>
</feature>
<dbReference type="InterPro" id="IPR050771">
    <property type="entry name" value="Alpha-ketoacid_DH_E1_comp"/>
</dbReference>
<protein>
    <recommendedName>
        <fullName evidence="4">2-oxoisovalerate dehydrogenase subunit alpha</fullName>
        <ecNumber evidence="4">1.2.4.4</ecNumber>
    </recommendedName>
    <alternativeName>
        <fullName evidence="4">Branched-chain alpha-keto acid dehydrogenase E1 component alpha chain</fullName>
    </alternativeName>
</protein>
<feature type="region of interest" description="Disordered" evidence="5">
    <location>
        <begin position="1"/>
        <end position="23"/>
    </location>
</feature>
<comment type="function">
    <text evidence="4">The branched-chain alpha-keto dehydrogenase complex catalyzes the overall conversion of alpha-keto acids to acyl-CoA and CO(2). It contains multiple copies of three enzymatic components: branched-chain alpha-keto acid decarboxylase (E1), lipoamide acyltransferase (E2) and lipoamide dehydrogenase (E3).</text>
</comment>
<evidence type="ECO:0000256" key="1">
    <source>
        <dbReference type="ARBA" id="ARBA00001964"/>
    </source>
</evidence>
<evidence type="ECO:0000256" key="5">
    <source>
        <dbReference type="SAM" id="MobiDB-lite"/>
    </source>
</evidence>
<name>A0A940PNY3_9MICO</name>
<dbReference type="CDD" id="cd02000">
    <property type="entry name" value="TPP_E1_PDC_ADC_BCADC"/>
    <property type="match status" value="1"/>
</dbReference>
<accession>A0A940PNY3</accession>
<evidence type="ECO:0000256" key="4">
    <source>
        <dbReference type="RuleBase" id="RU365014"/>
    </source>
</evidence>
<keyword evidence="3 4" id="KW-0786">Thiamine pyrophosphate</keyword>
<evidence type="ECO:0000256" key="2">
    <source>
        <dbReference type="ARBA" id="ARBA00023002"/>
    </source>
</evidence>
<dbReference type="InterPro" id="IPR001017">
    <property type="entry name" value="DH_E1"/>
</dbReference>
<dbReference type="PANTHER" id="PTHR43380:SF1">
    <property type="entry name" value="2-OXOISOVALERATE DEHYDROGENASE SUBUNIT ALPHA, MITOCHONDRIAL"/>
    <property type="match status" value="1"/>
</dbReference>
<dbReference type="EMBL" id="JAFIDA010000001">
    <property type="protein sequence ID" value="MBP1326530.1"/>
    <property type="molecule type" value="Genomic_DNA"/>
</dbReference>
<evidence type="ECO:0000313" key="7">
    <source>
        <dbReference type="EMBL" id="MBP1326530.1"/>
    </source>
</evidence>
<comment type="catalytic activity">
    <reaction evidence="4">
        <text>N(6)-[(R)-lipoyl]-L-lysyl-[protein] + 3-methyl-2-oxobutanoate + H(+) = N(6)-[(R)-S(8)-2-methylpropanoyldihydrolipoyl]-L-lysyl-[protein] + CO2</text>
        <dbReference type="Rhea" id="RHEA:13457"/>
        <dbReference type="Rhea" id="RHEA-COMP:10474"/>
        <dbReference type="Rhea" id="RHEA-COMP:10497"/>
        <dbReference type="ChEBI" id="CHEBI:11851"/>
        <dbReference type="ChEBI" id="CHEBI:15378"/>
        <dbReference type="ChEBI" id="CHEBI:16526"/>
        <dbReference type="ChEBI" id="CHEBI:83099"/>
        <dbReference type="ChEBI" id="CHEBI:83142"/>
        <dbReference type="EC" id="1.2.4.4"/>
    </reaction>
</comment>
<dbReference type="AlphaFoldDB" id="A0A940PNY3"/>
<dbReference type="RefSeq" id="WP_209705416.1">
    <property type="nucleotide sequence ID" value="NZ_JAFIDA010000001.1"/>
</dbReference>
<dbReference type="Gene3D" id="3.40.50.970">
    <property type="match status" value="1"/>
</dbReference>
<dbReference type="GO" id="GO:0009083">
    <property type="term" value="P:branched-chain amino acid catabolic process"/>
    <property type="evidence" value="ECO:0007669"/>
    <property type="project" value="TreeGrafter"/>
</dbReference>
<sequence>MTEQTTSSAQRPPTGPLHTGIDPEPIRFLDESGTYAPTGSAAEFAAELEGVGVDDFKQWYRDMAWTRAFDTECTHLQRQGQLALWVPSVGQEGCQVGIAHASEPQDHIFPAYREHTVGHVRGVPFERIAALFRGVTHGGWDPTDPANGNFHLYTLVLAAQTQHATGYALGQLLDAKQRLAAAGDPVGTQLDAGEAATSTGEATIVFYGDGTSSQGDSNESMIFAASYQTPEVFVVQNNGWAISVPVARQSRTPLYRRALGFGLRAVQIDGNDPLAAFAVGRKYLREARNGGGPGYIEALTYRIGAHTTSDDPTRYREASELEEWKLKDPLMRFEAYLRSLGVTEEFFTETHEAADHEAKRVREAILTLPTPDADSMFANVYSEAHPRIEEQREWLAHYEASFEDQEAGA</sequence>
<evidence type="ECO:0000259" key="6">
    <source>
        <dbReference type="Pfam" id="PF00676"/>
    </source>
</evidence>
<dbReference type="EC" id="1.2.4.4" evidence="4"/>
<comment type="caution">
    <text evidence="7">The sequence shown here is derived from an EMBL/GenBank/DDBJ whole genome shotgun (WGS) entry which is preliminary data.</text>
</comment>
<dbReference type="InterPro" id="IPR029061">
    <property type="entry name" value="THDP-binding"/>
</dbReference>
<dbReference type="GO" id="GO:0003863">
    <property type="term" value="F:branched-chain 2-oxo acid dehydrogenase activity"/>
    <property type="evidence" value="ECO:0007669"/>
    <property type="project" value="UniProtKB-EC"/>
</dbReference>
<comment type="cofactor">
    <cofactor evidence="1 4">
        <name>thiamine diphosphate</name>
        <dbReference type="ChEBI" id="CHEBI:58937"/>
    </cofactor>
</comment>
<keyword evidence="2 4" id="KW-0560">Oxidoreductase</keyword>
<evidence type="ECO:0000313" key="8">
    <source>
        <dbReference type="Proteomes" id="UP000675163"/>
    </source>
</evidence>
<reference evidence="7" key="1">
    <citation type="submission" date="2021-02" db="EMBL/GenBank/DDBJ databases">
        <title>Sequencing the genomes of 1000 actinobacteria strains.</title>
        <authorList>
            <person name="Klenk H.-P."/>
        </authorList>
    </citation>
    <scope>NUCLEOTIDE SEQUENCE</scope>
    <source>
        <strain evidence="7">DSM 22850</strain>
    </source>
</reference>
<proteinExistence type="inferred from homology"/>
<dbReference type="GO" id="GO:0000287">
    <property type="term" value="F:magnesium ion binding"/>
    <property type="evidence" value="ECO:0007669"/>
    <property type="project" value="UniProtKB-ARBA"/>
</dbReference>
<feature type="domain" description="Dehydrogenase E1 component" evidence="6">
    <location>
        <begin position="61"/>
        <end position="365"/>
    </location>
</feature>
<keyword evidence="8" id="KW-1185">Reference proteome</keyword>
<evidence type="ECO:0000256" key="3">
    <source>
        <dbReference type="ARBA" id="ARBA00023052"/>
    </source>
</evidence>
<dbReference type="Proteomes" id="UP000675163">
    <property type="component" value="Unassembled WGS sequence"/>
</dbReference>
<dbReference type="PANTHER" id="PTHR43380">
    <property type="entry name" value="2-OXOISOVALERATE DEHYDROGENASE SUBUNIT ALPHA, MITOCHONDRIAL"/>
    <property type="match status" value="1"/>
</dbReference>
<organism evidence="7 8">
    <name type="scientific">Leucobacter exalbidus</name>
    <dbReference type="NCBI Taxonomy" id="662960"/>
    <lineage>
        <taxon>Bacteria</taxon>
        <taxon>Bacillati</taxon>
        <taxon>Actinomycetota</taxon>
        <taxon>Actinomycetes</taxon>
        <taxon>Micrococcales</taxon>
        <taxon>Microbacteriaceae</taxon>
        <taxon>Leucobacter</taxon>
    </lineage>
</organism>
<gene>
    <name evidence="7" type="ORF">JOF28_001762</name>
</gene>
<comment type="similarity">
    <text evidence="4">Belongs to the BCKDHA family.</text>
</comment>
<dbReference type="SUPFAM" id="SSF52518">
    <property type="entry name" value="Thiamin diphosphate-binding fold (THDP-binding)"/>
    <property type="match status" value="1"/>
</dbReference>